<keyword evidence="6" id="KW-1185">Reference proteome</keyword>
<dbReference type="AlphaFoldDB" id="A0A330HN92"/>
<dbReference type="OrthoDB" id="284307at2"/>
<reference evidence="5 6" key="1">
    <citation type="submission" date="2018-07" db="EMBL/GenBank/DDBJ databases">
        <title>Diversity of Mesorhizobium strains in Brazil.</title>
        <authorList>
            <person name="Helene L.C.F."/>
            <person name="Dall'Agnol R."/>
            <person name="Delamuta J.R.M."/>
            <person name="Hungria M."/>
        </authorList>
    </citation>
    <scope>NUCLEOTIDE SEQUENCE [LARGE SCALE GENOMIC DNA]</scope>
    <source>
        <strain evidence="5 6">AC99b</strain>
    </source>
</reference>
<evidence type="ECO:0000256" key="3">
    <source>
        <dbReference type="ARBA" id="ARBA00023163"/>
    </source>
</evidence>
<dbReference type="GO" id="GO:0003677">
    <property type="term" value="F:DNA binding"/>
    <property type="evidence" value="ECO:0007669"/>
    <property type="project" value="UniProtKB-KW"/>
</dbReference>
<dbReference type="CDD" id="cd07377">
    <property type="entry name" value="WHTH_GntR"/>
    <property type="match status" value="1"/>
</dbReference>
<dbReference type="Pfam" id="PF00392">
    <property type="entry name" value="GntR"/>
    <property type="match status" value="1"/>
</dbReference>
<dbReference type="SMART" id="SM00895">
    <property type="entry name" value="FCD"/>
    <property type="match status" value="1"/>
</dbReference>
<evidence type="ECO:0000313" key="6">
    <source>
        <dbReference type="Proteomes" id="UP000251558"/>
    </source>
</evidence>
<evidence type="ECO:0000313" key="5">
    <source>
        <dbReference type="EMBL" id="RAZ89410.1"/>
    </source>
</evidence>
<evidence type="ECO:0000256" key="1">
    <source>
        <dbReference type="ARBA" id="ARBA00023015"/>
    </source>
</evidence>
<sequence length="223" mass="25208">MKRSDYAHQKLDEMLRGNRFQPQGRLPPERDLARQLDVSRMGLRVALDRLEAEGRIWRHVGQGTFVGTRPEKAPAQLSFVTANTSPAEALEARLAIEPQIARMAALRASELQISDLIGLVQKGRASGDPAAWESWDGQFHRALCLVTGNRLLLSIFDSFNAIRRQRTWSQLRQAVLTPERREHYAQQHKKIVDAISGRDAAQAEFAMRAHIEDVARSLLDPRT</sequence>
<keyword evidence="3" id="KW-0804">Transcription</keyword>
<organism evidence="5 6">
    <name type="scientific">Mesorhizobium hawassense</name>
    <dbReference type="NCBI Taxonomy" id="1209954"/>
    <lineage>
        <taxon>Bacteria</taxon>
        <taxon>Pseudomonadati</taxon>
        <taxon>Pseudomonadota</taxon>
        <taxon>Alphaproteobacteria</taxon>
        <taxon>Hyphomicrobiales</taxon>
        <taxon>Phyllobacteriaceae</taxon>
        <taxon>Mesorhizobium</taxon>
    </lineage>
</organism>
<name>A0A330HN92_9HYPH</name>
<dbReference type="PROSITE" id="PS50949">
    <property type="entry name" value="HTH_GNTR"/>
    <property type="match status" value="1"/>
</dbReference>
<evidence type="ECO:0000259" key="4">
    <source>
        <dbReference type="PROSITE" id="PS50949"/>
    </source>
</evidence>
<keyword evidence="2" id="KW-0238">DNA-binding</keyword>
<dbReference type="EMBL" id="QMBP01000008">
    <property type="protein sequence ID" value="RAZ89410.1"/>
    <property type="molecule type" value="Genomic_DNA"/>
</dbReference>
<dbReference type="InterPro" id="IPR011711">
    <property type="entry name" value="GntR_C"/>
</dbReference>
<dbReference type="RefSeq" id="WP_112098728.1">
    <property type="nucleotide sequence ID" value="NZ_QMBP01000008.1"/>
</dbReference>
<dbReference type="InterPro" id="IPR036390">
    <property type="entry name" value="WH_DNA-bd_sf"/>
</dbReference>
<feature type="domain" description="HTH gntR-type" evidence="4">
    <location>
        <begin position="1"/>
        <end position="69"/>
    </location>
</feature>
<dbReference type="InterPro" id="IPR008920">
    <property type="entry name" value="TF_FadR/GntR_C"/>
</dbReference>
<dbReference type="SMART" id="SM00345">
    <property type="entry name" value="HTH_GNTR"/>
    <property type="match status" value="1"/>
</dbReference>
<evidence type="ECO:0000256" key="2">
    <source>
        <dbReference type="ARBA" id="ARBA00023125"/>
    </source>
</evidence>
<dbReference type="Proteomes" id="UP000251558">
    <property type="component" value="Unassembled WGS sequence"/>
</dbReference>
<dbReference type="PANTHER" id="PTHR43537">
    <property type="entry name" value="TRANSCRIPTIONAL REGULATOR, GNTR FAMILY"/>
    <property type="match status" value="1"/>
</dbReference>
<comment type="caution">
    <text evidence="5">The sequence shown here is derived from an EMBL/GenBank/DDBJ whole genome shotgun (WGS) entry which is preliminary data.</text>
</comment>
<keyword evidence="1" id="KW-0805">Transcription regulation</keyword>
<gene>
    <name evidence="5" type="ORF">DPM33_17665</name>
</gene>
<dbReference type="Gene3D" id="1.20.120.530">
    <property type="entry name" value="GntR ligand-binding domain-like"/>
    <property type="match status" value="1"/>
</dbReference>
<dbReference type="InterPro" id="IPR036388">
    <property type="entry name" value="WH-like_DNA-bd_sf"/>
</dbReference>
<proteinExistence type="predicted"/>
<protein>
    <submittedName>
        <fullName evidence="5">GntR family transcriptional regulator</fullName>
    </submittedName>
</protein>
<dbReference type="PANTHER" id="PTHR43537:SF5">
    <property type="entry name" value="UXU OPERON TRANSCRIPTIONAL REGULATOR"/>
    <property type="match status" value="1"/>
</dbReference>
<accession>A0A330HN92</accession>
<dbReference type="PRINTS" id="PR00035">
    <property type="entry name" value="HTHGNTR"/>
</dbReference>
<dbReference type="GO" id="GO:0003700">
    <property type="term" value="F:DNA-binding transcription factor activity"/>
    <property type="evidence" value="ECO:0007669"/>
    <property type="project" value="InterPro"/>
</dbReference>
<dbReference type="Pfam" id="PF07729">
    <property type="entry name" value="FCD"/>
    <property type="match status" value="1"/>
</dbReference>
<dbReference type="InterPro" id="IPR000524">
    <property type="entry name" value="Tscrpt_reg_HTH_GntR"/>
</dbReference>
<dbReference type="Gene3D" id="1.10.10.10">
    <property type="entry name" value="Winged helix-like DNA-binding domain superfamily/Winged helix DNA-binding domain"/>
    <property type="match status" value="1"/>
</dbReference>
<dbReference type="SUPFAM" id="SSF48008">
    <property type="entry name" value="GntR ligand-binding domain-like"/>
    <property type="match status" value="1"/>
</dbReference>
<dbReference type="SUPFAM" id="SSF46785">
    <property type="entry name" value="Winged helix' DNA-binding domain"/>
    <property type="match status" value="1"/>
</dbReference>